<proteinExistence type="predicted"/>
<keyword evidence="5" id="KW-0408">Iron</keyword>
<dbReference type="CDD" id="cd21109">
    <property type="entry name" value="SPASM"/>
    <property type="match status" value="1"/>
</dbReference>
<dbReference type="SFLD" id="SFLDG01067">
    <property type="entry name" value="SPASM/twitch_domain_containing"/>
    <property type="match status" value="1"/>
</dbReference>
<dbReference type="InterPro" id="IPR007197">
    <property type="entry name" value="rSAM"/>
</dbReference>
<dbReference type="SFLD" id="SFLDG01386">
    <property type="entry name" value="main_SPASM_domain-containing"/>
    <property type="match status" value="1"/>
</dbReference>
<gene>
    <name evidence="9" type="ORF">AQJ66_13595</name>
</gene>
<accession>A0A101T491</accession>
<dbReference type="OrthoDB" id="9782387at2"/>
<dbReference type="PANTHER" id="PTHR11228">
    <property type="entry name" value="RADICAL SAM DOMAIN PROTEIN"/>
    <property type="match status" value="1"/>
</dbReference>
<dbReference type="STRING" id="285568.AQJ66_13595"/>
<evidence type="ECO:0000256" key="4">
    <source>
        <dbReference type="ARBA" id="ARBA00022723"/>
    </source>
</evidence>
<keyword evidence="2" id="KW-0004">4Fe-4S</keyword>
<evidence type="ECO:0000259" key="8">
    <source>
        <dbReference type="PROSITE" id="PS51918"/>
    </source>
</evidence>
<evidence type="ECO:0000313" key="9">
    <source>
        <dbReference type="EMBL" id="KUN85537.1"/>
    </source>
</evidence>
<organism evidence="9 10">
    <name type="scientific">Streptomyces bungoensis</name>
    <dbReference type="NCBI Taxonomy" id="285568"/>
    <lineage>
        <taxon>Bacteria</taxon>
        <taxon>Bacillati</taxon>
        <taxon>Actinomycetota</taxon>
        <taxon>Actinomycetes</taxon>
        <taxon>Kitasatosporales</taxon>
        <taxon>Streptomycetaceae</taxon>
        <taxon>Streptomyces</taxon>
    </lineage>
</organism>
<dbReference type="PIRSF" id="PIRSF037420">
    <property type="entry name" value="PQQ_syn_pqqE"/>
    <property type="match status" value="1"/>
</dbReference>
<dbReference type="EMBL" id="LMWX01000019">
    <property type="protein sequence ID" value="KUN85537.1"/>
    <property type="molecule type" value="Genomic_DNA"/>
</dbReference>
<dbReference type="CDD" id="cd01335">
    <property type="entry name" value="Radical_SAM"/>
    <property type="match status" value="1"/>
</dbReference>
<dbReference type="InterPro" id="IPR050377">
    <property type="entry name" value="Radical_SAM_PqqE_MftC-like"/>
</dbReference>
<keyword evidence="10" id="KW-1185">Reference proteome</keyword>
<dbReference type="Proteomes" id="UP000053024">
    <property type="component" value="Unassembled WGS sequence"/>
</dbReference>
<dbReference type="Pfam" id="PF04055">
    <property type="entry name" value="Radical_SAM"/>
    <property type="match status" value="1"/>
</dbReference>
<dbReference type="InterPro" id="IPR013785">
    <property type="entry name" value="Aldolase_TIM"/>
</dbReference>
<dbReference type="InterPro" id="IPR017200">
    <property type="entry name" value="PqqE-like"/>
</dbReference>
<evidence type="ECO:0000256" key="3">
    <source>
        <dbReference type="ARBA" id="ARBA00022691"/>
    </source>
</evidence>
<evidence type="ECO:0000256" key="7">
    <source>
        <dbReference type="SAM" id="MobiDB-lite"/>
    </source>
</evidence>
<evidence type="ECO:0000256" key="5">
    <source>
        <dbReference type="ARBA" id="ARBA00023004"/>
    </source>
</evidence>
<protein>
    <recommendedName>
        <fullName evidence="8">Radical SAM core domain-containing protein</fullName>
    </recommendedName>
</protein>
<evidence type="ECO:0000256" key="1">
    <source>
        <dbReference type="ARBA" id="ARBA00001966"/>
    </source>
</evidence>
<dbReference type="GO" id="GO:0046872">
    <property type="term" value="F:metal ion binding"/>
    <property type="evidence" value="ECO:0007669"/>
    <property type="project" value="UniProtKB-KW"/>
</dbReference>
<dbReference type="Gene3D" id="3.20.20.70">
    <property type="entry name" value="Aldolase class I"/>
    <property type="match status" value="1"/>
</dbReference>
<dbReference type="PANTHER" id="PTHR11228:SF7">
    <property type="entry name" value="PQQA PEPTIDE CYCLASE"/>
    <property type="match status" value="1"/>
</dbReference>
<evidence type="ECO:0000256" key="6">
    <source>
        <dbReference type="ARBA" id="ARBA00023014"/>
    </source>
</evidence>
<dbReference type="PROSITE" id="PS51918">
    <property type="entry name" value="RADICAL_SAM"/>
    <property type="match status" value="1"/>
</dbReference>
<dbReference type="InterPro" id="IPR023885">
    <property type="entry name" value="4Fe4S-binding_SPASM_dom"/>
</dbReference>
<comment type="cofactor">
    <cofactor evidence="1">
        <name>[4Fe-4S] cluster</name>
        <dbReference type="ChEBI" id="CHEBI:49883"/>
    </cofactor>
</comment>
<name>A0A101T491_9ACTN</name>
<feature type="region of interest" description="Disordered" evidence="7">
    <location>
        <begin position="286"/>
        <end position="321"/>
    </location>
</feature>
<dbReference type="SUPFAM" id="SSF102114">
    <property type="entry name" value="Radical SAM enzymes"/>
    <property type="match status" value="1"/>
</dbReference>
<keyword evidence="3" id="KW-0949">S-adenosyl-L-methionine</keyword>
<sequence>MALTAPLNVHWELTNLCNLNCVHCYQQDDGPRTGLPHADLLHVISRRIVEAGVFEVTLTGGEVLLVPQLQDIVTYFNSHGLRPHITSNGMLVTDEKADWLAAADVTFQVSLDAADPGRHNDVRRSPHAYDRALEGVTRLVERGVEVSFAYTAMPDNLQEIEGVLAVAAERGVGRVCVGEVLPEFGDAANRRRLEIAAEPFGQFAAGLRELRERYRGRVDLAAALLSGHLHDQRLRASPCTALDRDLAILHDGWAYPCPFVRDRRRRLGDVRRHDLRTIWGGAQAQRFREEKRTQSTKHCVSTAPPQGPVLVQLGTRPPTTE</sequence>
<dbReference type="InterPro" id="IPR058240">
    <property type="entry name" value="rSAM_sf"/>
</dbReference>
<dbReference type="GO" id="GO:0003824">
    <property type="term" value="F:catalytic activity"/>
    <property type="evidence" value="ECO:0007669"/>
    <property type="project" value="InterPro"/>
</dbReference>
<keyword evidence="6" id="KW-0411">Iron-sulfur</keyword>
<dbReference type="SFLD" id="SFLDS00029">
    <property type="entry name" value="Radical_SAM"/>
    <property type="match status" value="1"/>
</dbReference>
<feature type="domain" description="Radical SAM core" evidence="8">
    <location>
        <begin position="3"/>
        <end position="217"/>
    </location>
</feature>
<keyword evidence="4" id="KW-0479">Metal-binding</keyword>
<reference evidence="9 10" key="1">
    <citation type="submission" date="2015-10" db="EMBL/GenBank/DDBJ databases">
        <title>Draft genome sequence of Streptomyces bungoensis DSM 41781, type strain for the species Streptomyces bungoensis.</title>
        <authorList>
            <person name="Ruckert C."/>
            <person name="Winkler A."/>
            <person name="Kalinowski J."/>
            <person name="Kampfer P."/>
            <person name="Glaeser S."/>
        </authorList>
    </citation>
    <scope>NUCLEOTIDE SEQUENCE [LARGE SCALE GENOMIC DNA]</scope>
    <source>
        <strain evidence="9 10">DSM 41781</strain>
    </source>
</reference>
<dbReference type="AlphaFoldDB" id="A0A101T491"/>
<dbReference type="RefSeq" id="WP_061920619.1">
    <property type="nucleotide sequence ID" value="NZ_KQ948855.1"/>
</dbReference>
<dbReference type="GO" id="GO:0051539">
    <property type="term" value="F:4 iron, 4 sulfur cluster binding"/>
    <property type="evidence" value="ECO:0007669"/>
    <property type="project" value="UniProtKB-KW"/>
</dbReference>
<dbReference type="Pfam" id="PF13186">
    <property type="entry name" value="SPASM"/>
    <property type="match status" value="1"/>
</dbReference>
<comment type="caution">
    <text evidence="9">The sequence shown here is derived from an EMBL/GenBank/DDBJ whole genome shotgun (WGS) entry which is preliminary data.</text>
</comment>
<evidence type="ECO:0000256" key="2">
    <source>
        <dbReference type="ARBA" id="ARBA00022485"/>
    </source>
</evidence>
<evidence type="ECO:0000313" key="10">
    <source>
        <dbReference type="Proteomes" id="UP000053024"/>
    </source>
</evidence>